<dbReference type="EMBL" id="CM042014">
    <property type="protein sequence ID" value="KAI3722212.1"/>
    <property type="molecule type" value="Genomic_DNA"/>
</dbReference>
<dbReference type="Proteomes" id="UP001055811">
    <property type="component" value="Linkage Group LG06"/>
</dbReference>
<comment type="caution">
    <text evidence="1">The sequence shown here is derived from an EMBL/GenBank/DDBJ whole genome shotgun (WGS) entry which is preliminary data.</text>
</comment>
<reference evidence="1 2" key="2">
    <citation type="journal article" date="2022" name="Mol. Ecol. Resour.">
        <title>The genomes of chicory, endive, great burdock and yacon provide insights into Asteraceae paleo-polyploidization history and plant inulin production.</title>
        <authorList>
            <person name="Fan W."/>
            <person name="Wang S."/>
            <person name="Wang H."/>
            <person name="Wang A."/>
            <person name="Jiang F."/>
            <person name="Liu H."/>
            <person name="Zhao H."/>
            <person name="Xu D."/>
            <person name="Zhang Y."/>
        </authorList>
    </citation>
    <scope>NUCLEOTIDE SEQUENCE [LARGE SCALE GENOMIC DNA]</scope>
    <source>
        <strain evidence="2">cv. Punajuju</strain>
        <tissue evidence="1">Leaves</tissue>
    </source>
</reference>
<accession>A0ACB9BJQ0</accession>
<organism evidence="1 2">
    <name type="scientific">Cichorium intybus</name>
    <name type="common">Chicory</name>
    <dbReference type="NCBI Taxonomy" id="13427"/>
    <lineage>
        <taxon>Eukaryota</taxon>
        <taxon>Viridiplantae</taxon>
        <taxon>Streptophyta</taxon>
        <taxon>Embryophyta</taxon>
        <taxon>Tracheophyta</taxon>
        <taxon>Spermatophyta</taxon>
        <taxon>Magnoliopsida</taxon>
        <taxon>eudicotyledons</taxon>
        <taxon>Gunneridae</taxon>
        <taxon>Pentapetalae</taxon>
        <taxon>asterids</taxon>
        <taxon>campanulids</taxon>
        <taxon>Asterales</taxon>
        <taxon>Asteraceae</taxon>
        <taxon>Cichorioideae</taxon>
        <taxon>Cichorieae</taxon>
        <taxon>Cichoriinae</taxon>
        <taxon>Cichorium</taxon>
    </lineage>
</organism>
<gene>
    <name evidence="1" type="ORF">L2E82_33242</name>
</gene>
<proteinExistence type="predicted"/>
<keyword evidence="2" id="KW-1185">Reference proteome</keyword>
<reference evidence="2" key="1">
    <citation type="journal article" date="2022" name="Mol. Ecol. Resour.">
        <title>The genomes of chicory, endive, great burdock and yacon provide insights into Asteraceae palaeo-polyploidization history and plant inulin production.</title>
        <authorList>
            <person name="Fan W."/>
            <person name="Wang S."/>
            <person name="Wang H."/>
            <person name="Wang A."/>
            <person name="Jiang F."/>
            <person name="Liu H."/>
            <person name="Zhao H."/>
            <person name="Xu D."/>
            <person name="Zhang Y."/>
        </authorList>
    </citation>
    <scope>NUCLEOTIDE SEQUENCE [LARGE SCALE GENOMIC DNA]</scope>
    <source>
        <strain evidence="2">cv. Punajuju</strain>
    </source>
</reference>
<evidence type="ECO:0000313" key="2">
    <source>
        <dbReference type="Proteomes" id="UP001055811"/>
    </source>
</evidence>
<protein>
    <submittedName>
        <fullName evidence="1">Uncharacterized protein</fullName>
    </submittedName>
</protein>
<name>A0ACB9BJQ0_CICIN</name>
<evidence type="ECO:0000313" key="1">
    <source>
        <dbReference type="EMBL" id="KAI3722212.1"/>
    </source>
</evidence>
<sequence length="142" mass="16525">MDRILTSYQSFKKTEELTRMNLQEKLTSESGDVDAADELTKIIQRHLEDKNIKQLDVTGLNQLDRHLHNFLRQVKIRKTQLMMGVVKGLQQQETRLKKENKIMMEEIEAARMTEDSGDAAADPHTHFQTAIRSDDYRLLVDL</sequence>